<evidence type="ECO:0000313" key="2">
    <source>
        <dbReference type="Proteomes" id="UP000823775"/>
    </source>
</evidence>
<gene>
    <name evidence="1" type="ORF">HAX54_052507</name>
</gene>
<dbReference type="Proteomes" id="UP000823775">
    <property type="component" value="Unassembled WGS sequence"/>
</dbReference>
<organism evidence="1 2">
    <name type="scientific">Datura stramonium</name>
    <name type="common">Jimsonweed</name>
    <name type="synonym">Common thornapple</name>
    <dbReference type="NCBI Taxonomy" id="4076"/>
    <lineage>
        <taxon>Eukaryota</taxon>
        <taxon>Viridiplantae</taxon>
        <taxon>Streptophyta</taxon>
        <taxon>Embryophyta</taxon>
        <taxon>Tracheophyta</taxon>
        <taxon>Spermatophyta</taxon>
        <taxon>Magnoliopsida</taxon>
        <taxon>eudicotyledons</taxon>
        <taxon>Gunneridae</taxon>
        <taxon>Pentapetalae</taxon>
        <taxon>asterids</taxon>
        <taxon>lamiids</taxon>
        <taxon>Solanales</taxon>
        <taxon>Solanaceae</taxon>
        <taxon>Solanoideae</taxon>
        <taxon>Datureae</taxon>
        <taxon>Datura</taxon>
    </lineage>
</organism>
<evidence type="ECO:0000313" key="1">
    <source>
        <dbReference type="EMBL" id="MCD7464319.1"/>
    </source>
</evidence>
<comment type="caution">
    <text evidence="1">The sequence shown here is derived from an EMBL/GenBank/DDBJ whole genome shotgun (WGS) entry which is preliminary data.</text>
</comment>
<proteinExistence type="predicted"/>
<name>A0ABS8T0W2_DATST</name>
<keyword evidence="2" id="KW-1185">Reference proteome</keyword>
<reference evidence="1 2" key="1">
    <citation type="journal article" date="2021" name="BMC Genomics">
        <title>Datura genome reveals duplications of psychoactive alkaloid biosynthetic genes and high mutation rate following tissue culture.</title>
        <authorList>
            <person name="Rajewski A."/>
            <person name="Carter-House D."/>
            <person name="Stajich J."/>
            <person name="Litt A."/>
        </authorList>
    </citation>
    <scope>NUCLEOTIDE SEQUENCE [LARGE SCALE GENOMIC DNA]</scope>
    <source>
        <strain evidence="1">AR-01</strain>
    </source>
</reference>
<dbReference type="EMBL" id="JACEIK010000954">
    <property type="protein sequence ID" value="MCD7464319.1"/>
    <property type="molecule type" value="Genomic_DNA"/>
</dbReference>
<sequence>MTIVKDAIEVANMEDSGSEDSEDFADAMKIHVEAAIDAPQTQAPESIWERQFTLLEEEVSVIIFKEKFVGFGESPPKRVDSPLSDTD</sequence>
<accession>A0ABS8T0W2</accession>
<protein>
    <submittedName>
        <fullName evidence="1">Uncharacterized protein</fullName>
    </submittedName>
</protein>